<dbReference type="EMBL" id="CAJOBJ010020514">
    <property type="protein sequence ID" value="CAF4211271.1"/>
    <property type="molecule type" value="Genomic_DNA"/>
</dbReference>
<comment type="caution">
    <text evidence="2">The sequence shown here is derived from an EMBL/GenBank/DDBJ whole genome shotgun (WGS) entry which is preliminary data.</text>
</comment>
<feature type="non-terminal residue" evidence="2">
    <location>
        <position position="1"/>
    </location>
</feature>
<proteinExistence type="predicted"/>
<dbReference type="AlphaFoldDB" id="A0A8S2SA73"/>
<evidence type="ECO:0000256" key="1">
    <source>
        <dbReference type="SAM" id="MobiDB-lite"/>
    </source>
</evidence>
<evidence type="ECO:0000313" key="2">
    <source>
        <dbReference type="EMBL" id="CAF4211271.1"/>
    </source>
</evidence>
<gene>
    <name evidence="2" type="ORF">GIL414_LOCUS22000</name>
</gene>
<evidence type="ECO:0000313" key="3">
    <source>
        <dbReference type="Proteomes" id="UP000681720"/>
    </source>
</evidence>
<reference evidence="2" key="1">
    <citation type="submission" date="2021-02" db="EMBL/GenBank/DDBJ databases">
        <authorList>
            <person name="Nowell W R."/>
        </authorList>
    </citation>
    <scope>NUCLEOTIDE SEQUENCE</scope>
</reference>
<sequence length="103" mass="11579">QPEIVVPPRCLFVLHQNPYYNHYIRHKTHTSIQNKLNSGSSSSPSSENKTNCSQSSTTKSYCRLIFPHVSTSNSSSVPGNRCCNDLKYMLDDHARLAQGVIVR</sequence>
<organism evidence="2 3">
    <name type="scientific">Rotaria magnacalcarata</name>
    <dbReference type="NCBI Taxonomy" id="392030"/>
    <lineage>
        <taxon>Eukaryota</taxon>
        <taxon>Metazoa</taxon>
        <taxon>Spiralia</taxon>
        <taxon>Gnathifera</taxon>
        <taxon>Rotifera</taxon>
        <taxon>Eurotatoria</taxon>
        <taxon>Bdelloidea</taxon>
        <taxon>Philodinida</taxon>
        <taxon>Philodinidae</taxon>
        <taxon>Rotaria</taxon>
    </lineage>
</organism>
<feature type="region of interest" description="Disordered" evidence="1">
    <location>
        <begin position="31"/>
        <end position="58"/>
    </location>
</feature>
<feature type="compositionally biased region" description="Low complexity" evidence="1">
    <location>
        <begin position="31"/>
        <end position="53"/>
    </location>
</feature>
<accession>A0A8S2SA73</accession>
<name>A0A8S2SA73_9BILA</name>
<protein>
    <submittedName>
        <fullName evidence="2">Uncharacterized protein</fullName>
    </submittedName>
</protein>
<dbReference type="Proteomes" id="UP000681720">
    <property type="component" value="Unassembled WGS sequence"/>
</dbReference>